<reference evidence="2 3" key="1">
    <citation type="journal article" date="2016" name="Mol. Biol. Evol.">
        <title>Comparative Genomics of Early-Diverging Mushroom-Forming Fungi Provides Insights into the Origins of Lignocellulose Decay Capabilities.</title>
        <authorList>
            <person name="Nagy L.G."/>
            <person name="Riley R."/>
            <person name="Tritt A."/>
            <person name="Adam C."/>
            <person name="Daum C."/>
            <person name="Floudas D."/>
            <person name="Sun H."/>
            <person name="Yadav J.S."/>
            <person name="Pangilinan J."/>
            <person name="Larsson K.H."/>
            <person name="Matsuura K."/>
            <person name="Barry K."/>
            <person name="Labutti K."/>
            <person name="Kuo R."/>
            <person name="Ohm R.A."/>
            <person name="Bhattacharya S.S."/>
            <person name="Shirouzu T."/>
            <person name="Yoshinaga Y."/>
            <person name="Martin F.M."/>
            <person name="Grigoriev I.V."/>
            <person name="Hibbett D.S."/>
        </authorList>
    </citation>
    <scope>NUCLEOTIDE SEQUENCE [LARGE SCALE GENOMIC DNA]</scope>
    <source>
        <strain evidence="2 3">CBS 109695</strain>
    </source>
</reference>
<keyword evidence="1" id="KW-0812">Transmembrane</keyword>
<dbReference type="OrthoDB" id="2688021at2759"/>
<feature type="transmembrane region" description="Helical" evidence="1">
    <location>
        <begin position="94"/>
        <end position="114"/>
    </location>
</feature>
<proteinExistence type="predicted"/>
<dbReference type="AlphaFoldDB" id="A0A166NER8"/>
<sequence>MYEPPAITIQSLIRAKKVAISPQRLLRVVSGSVSRSISSNWRNAFLLSTKFFCHWLLAQSFQVTGVFSQTFQVSGALAGSNFLAIEILARYAQLWYLSAALVVFATITSSIAIYKPRGPLPAAYGHFQTLADLIIDEWPIPDNNLLGKSNLSHQWPTVLYRGHKLNNGGVCHAGTTRIRVFF</sequence>
<evidence type="ECO:0000313" key="3">
    <source>
        <dbReference type="Proteomes" id="UP000076532"/>
    </source>
</evidence>
<protein>
    <submittedName>
        <fullName evidence="2">Uncharacterized protein</fullName>
    </submittedName>
</protein>
<gene>
    <name evidence="2" type="ORF">FIBSPDRAFT_950643</name>
</gene>
<name>A0A166NER8_9AGAM</name>
<keyword evidence="1" id="KW-0472">Membrane</keyword>
<keyword evidence="3" id="KW-1185">Reference proteome</keyword>
<evidence type="ECO:0000313" key="2">
    <source>
        <dbReference type="EMBL" id="KZP24931.1"/>
    </source>
</evidence>
<organism evidence="2 3">
    <name type="scientific">Athelia psychrophila</name>
    <dbReference type="NCBI Taxonomy" id="1759441"/>
    <lineage>
        <taxon>Eukaryota</taxon>
        <taxon>Fungi</taxon>
        <taxon>Dikarya</taxon>
        <taxon>Basidiomycota</taxon>
        <taxon>Agaricomycotina</taxon>
        <taxon>Agaricomycetes</taxon>
        <taxon>Agaricomycetidae</taxon>
        <taxon>Atheliales</taxon>
        <taxon>Atheliaceae</taxon>
        <taxon>Athelia</taxon>
    </lineage>
</organism>
<dbReference type="STRING" id="436010.A0A166NER8"/>
<dbReference type="Proteomes" id="UP000076532">
    <property type="component" value="Unassembled WGS sequence"/>
</dbReference>
<evidence type="ECO:0000256" key="1">
    <source>
        <dbReference type="SAM" id="Phobius"/>
    </source>
</evidence>
<keyword evidence="1" id="KW-1133">Transmembrane helix</keyword>
<accession>A0A166NER8</accession>
<dbReference type="EMBL" id="KV417523">
    <property type="protein sequence ID" value="KZP24931.1"/>
    <property type="molecule type" value="Genomic_DNA"/>
</dbReference>